<dbReference type="PANTHER" id="PTHR22602:SF0">
    <property type="entry name" value="TRANSFERASE CAF17, MITOCHONDRIAL-RELATED"/>
    <property type="match status" value="1"/>
</dbReference>
<keyword evidence="3" id="KW-0496">Mitochondrion</keyword>
<dbReference type="PANTHER" id="PTHR22602">
    <property type="entry name" value="TRANSFERASE CAF17, MITOCHONDRIAL-RELATED"/>
    <property type="match status" value="1"/>
</dbReference>
<dbReference type="GO" id="GO:0016226">
    <property type="term" value="P:iron-sulfur cluster assembly"/>
    <property type="evidence" value="ECO:0007669"/>
    <property type="project" value="TreeGrafter"/>
</dbReference>
<dbReference type="AlphaFoldDB" id="A0A6J6DBN3"/>
<comment type="subcellular location">
    <subcellularLocation>
        <location evidence="1">Mitochondrion</location>
    </subcellularLocation>
</comment>
<dbReference type="NCBIfam" id="TIGR03317">
    <property type="entry name" value="ygfZ_signature"/>
    <property type="match status" value="1"/>
</dbReference>
<dbReference type="PIRSF" id="PIRSF006487">
    <property type="entry name" value="GcvT"/>
    <property type="match status" value="1"/>
</dbReference>
<evidence type="ECO:0000256" key="3">
    <source>
        <dbReference type="ARBA" id="ARBA00023128"/>
    </source>
</evidence>
<sequence>MTGEHFGDILGEMRALARGGAYVDASDRQIVQVAGSDRLIWLNSLITQLVLDLAPGVTKESLILDPHGHIEHAFLVQDDGECSWLLSPPGRAAALASWLESMKFRMQVTISHEPGAWFIAASANTQLLGAEAPRVRLVDPWPAAQEGSVGYAPEPHLGADFAMTYSVYSNHTAPKLQGVPKAGTLALTGLEIAAGRPSLHEVDDKTLPHECDWLRTAVHLNKGCYRGQETVAKVHNLGHPPRRLVLLHLDGSESVIPIAGDRVMAGERDIGSITRAAWHYELGPIALALIKRSVDSRIELEVVTGNTRIPANQELLVPVDAGATRAVPRLPRLGRRG</sequence>
<dbReference type="InterPro" id="IPR045179">
    <property type="entry name" value="YgfZ/GcvT"/>
</dbReference>
<gene>
    <name evidence="5" type="ORF">UFOPK1684_00116</name>
</gene>
<dbReference type="GO" id="GO:0005739">
    <property type="term" value="C:mitochondrion"/>
    <property type="evidence" value="ECO:0007669"/>
    <property type="project" value="UniProtKB-SubCell"/>
</dbReference>
<dbReference type="Pfam" id="PF08669">
    <property type="entry name" value="GCV_T_C"/>
    <property type="match status" value="1"/>
</dbReference>
<dbReference type="SUPFAM" id="SSF101790">
    <property type="entry name" value="Aminomethyltransferase beta-barrel domain"/>
    <property type="match status" value="1"/>
</dbReference>
<dbReference type="SUPFAM" id="SSF103025">
    <property type="entry name" value="Folate-binding domain"/>
    <property type="match status" value="1"/>
</dbReference>
<dbReference type="InterPro" id="IPR017703">
    <property type="entry name" value="YgfZ/GCV_T_CS"/>
</dbReference>
<evidence type="ECO:0000256" key="2">
    <source>
        <dbReference type="ARBA" id="ARBA00022946"/>
    </source>
</evidence>
<evidence type="ECO:0000259" key="4">
    <source>
        <dbReference type="Pfam" id="PF08669"/>
    </source>
</evidence>
<dbReference type="InterPro" id="IPR029043">
    <property type="entry name" value="GcvT/YgfZ_C"/>
</dbReference>
<keyword evidence="2" id="KW-0809">Transit peptide</keyword>
<proteinExistence type="predicted"/>
<accession>A0A6J6DBN3</accession>
<dbReference type="EMBL" id="CAEZTM010000003">
    <property type="protein sequence ID" value="CAB4561387.1"/>
    <property type="molecule type" value="Genomic_DNA"/>
</dbReference>
<dbReference type="InterPro" id="IPR013977">
    <property type="entry name" value="GcvT_C"/>
</dbReference>
<organism evidence="5">
    <name type="scientific">freshwater metagenome</name>
    <dbReference type="NCBI Taxonomy" id="449393"/>
    <lineage>
        <taxon>unclassified sequences</taxon>
        <taxon>metagenomes</taxon>
        <taxon>ecological metagenomes</taxon>
    </lineage>
</organism>
<protein>
    <submittedName>
        <fullName evidence="5">Unannotated protein</fullName>
    </submittedName>
</protein>
<feature type="domain" description="Aminomethyltransferase C-terminal" evidence="4">
    <location>
        <begin position="242"/>
        <end position="313"/>
    </location>
</feature>
<dbReference type="InterPro" id="IPR027266">
    <property type="entry name" value="TrmE/GcvT-like"/>
</dbReference>
<name>A0A6J6DBN3_9ZZZZ</name>
<evidence type="ECO:0000313" key="5">
    <source>
        <dbReference type="EMBL" id="CAB4561387.1"/>
    </source>
</evidence>
<dbReference type="Gene3D" id="3.30.1360.120">
    <property type="entry name" value="Probable tRNA modification gtpase trme, domain 1"/>
    <property type="match status" value="2"/>
</dbReference>
<evidence type="ECO:0000256" key="1">
    <source>
        <dbReference type="ARBA" id="ARBA00004173"/>
    </source>
</evidence>
<reference evidence="5" key="1">
    <citation type="submission" date="2020-05" db="EMBL/GenBank/DDBJ databases">
        <authorList>
            <person name="Chiriac C."/>
            <person name="Salcher M."/>
            <person name="Ghai R."/>
            <person name="Kavagutti S V."/>
        </authorList>
    </citation>
    <scope>NUCLEOTIDE SEQUENCE</scope>
</reference>